<dbReference type="PANTHER" id="PTHR45989">
    <property type="entry name" value="TRANSLATION INITIATION FACTOR EIF-2B SUBUNIT GAMMA"/>
    <property type="match status" value="1"/>
</dbReference>
<dbReference type="Proteomes" id="UP000230605">
    <property type="component" value="Chromosome 9"/>
</dbReference>
<dbReference type="PANTHER" id="PTHR45989:SF1">
    <property type="entry name" value="TRANSLATION INITIATION FACTOR EIF-2B SUBUNIT GAMMA"/>
    <property type="match status" value="1"/>
</dbReference>
<accession>A0A2G5HDN4</accession>
<comment type="subunit">
    <text evidence="8">Component of the translation initiation factor 2B (eIF2B) complex which is a heterodecamer of two sets of five different subunits: alpha, beta, gamma, delta and epsilon. Subunits alpha, beta and delta comprise a regulatory subcomplex and subunits epsilon and gamma comprise a catalytic subcomplex. Within the complex, the hexameric regulatory complex resides at the center, with the two heterodimeric catalytic subcomplexes bound on opposite sides.</text>
</comment>
<reference evidence="11 12" key="1">
    <citation type="submission" date="2015-10" db="EMBL/GenBank/DDBJ databases">
        <title>The cercosporin biosynthetic gene cluster was horizontally transferred to several fungal lineages and shown to be expanded in Cercospora beticola based on microsynteny with recipient genomes.</title>
        <authorList>
            <person name="De Jonge R."/>
            <person name="Ebert M.K."/>
            <person name="Suttle J.C."/>
            <person name="Jurick Ii W.M."/>
            <person name="Secor G.A."/>
            <person name="Thomma B.P."/>
            <person name="Van De Peer Y."/>
            <person name="Bolton M.D."/>
        </authorList>
    </citation>
    <scope>NUCLEOTIDE SEQUENCE [LARGE SCALE GENOMIC DNA]</scope>
    <source>
        <strain evidence="11 12">09-40</strain>
    </source>
</reference>
<feature type="compositionally biased region" description="Basic and acidic residues" evidence="9">
    <location>
        <begin position="497"/>
        <end position="517"/>
    </location>
</feature>
<dbReference type="EMBL" id="LKMD01000107">
    <property type="protein sequence ID" value="PIA90629.1"/>
    <property type="molecule type" value="Genomic_DNA"/>
</dbReference>
<dbReference type="Gene3D" id="3.90.550.10">
    <property type="entry name" value="Spore Coat Polysaccharide Biosynthesis Protein SpsA, Chain A"/>
    <property type="match status" value="1"/>
</dbReference>
<dbReference type="GO" id="GO:0005085">
    <property type="term" value="F:guanyl-nucleotide exchange factor activity"/>
    <property type="evidence" value="ECO:0007669"/>
    <property type="project" value="TreeGrafter"/>
</dbReference>
<evidence type="ECO:0000256" key="4">
    <source>
        <dbReference type="ARBA" id="ARBA00022540"/>
    </source>
</evidence>
<dbReference type="InterPro" id="IPR029044">
    <property type="entry name" value="Nucleotide-diphossugar_trans"/>
</dbReference>
<evidence type="ECO:0000256" key="3">
    <source>
        <dbReference type="ARBA" id="ARBA00022490"/>
    </source>
</evidence>
<dbReference type="CDD" id="cd04652">
    <property type="entry name" value="LbH_eIF2B_gamma_C"/>
    <property type="match status" value="1"/>
</dbReference>
<dbReference type="GO" id="GO:0005829">
    <property type="term" value="C:cytosol"/>
    <property type="evidence" value="ECO:0007669"/>
    <property type="project" value="UniProtKB-SubCell"/>
</dbReference>
<comment type="similarity">
    <text evidence="2">Belongs to the eIF-2B gamma/epsilon subunits family.</text>
</comment>
<dbReference type="Gene3D" id="2.160.10.10">
    <property type="entry name" value="Hexapeptide repeat proteins"/>
    <property type="match status" value="1"/>
</dbReference>
<evidence type="ECO:0000259" key="10">
    <source>
        <dbReference type="Pfam" id="PF25087"/>
    </source>
</evidence>
<evidence type="ECO:0000256" key="9">
    <source>
        <dbReference type="SAM" id="MobiDB-lite"/>
    </source>
</evidence>
<evidence type="ECO:0000256" key="1">
    <source>
        <dbReference type="ARBA" id="ARBA00004514"/>
    </source>
</evidence>
<feature type="compositionally biased region" description="Acidic residues" evidence="9">
    <location>
        <begin position="543"/>
        <end position="560"/>
    </location>
</feature>
<dbReference type="InterPro" id="IPR056729">
    <property type="entry name" value="GMPPB_C"/>
</dbReference>
<proteinExistence type="inferred from homology"/>
<keyword evidence="5" id="KW-0648">Protein biosynthesis</keyword>
<evidence type="ECO:0000313" key="11">
    <source>
        <dbReference type="EMBL" id="PIA90629.1"/>
    </source>
</evidence>
<dbReference type="GO" id="GO:0005851">
    <property type="term" value="C:eukaryotic translation initiation factor 2B complex"/>
    <property type="evidence" value="ECO:0007669"/>
    <property type="project" value="TreeGrafter"/>
</dbReference>
<evidence type="ECO:0000256" key="7">
    <source>
        <dbReference type="ARBA" id="ARBA00044229"/>
    </source>
</evidence>
<comment type="subcellular location">
    <subcellularLocation>
        <location evidence="1">Cytoplasm</location>
        <location evidence="1">Cytosol</location>
    </subcellularLocation>
</comment>
<dbReference type="InterPro" id="IPR051960">
    <property type="entry name" value="eIF2B_gamma"/>
</dbReference>
<dbReference type="GO" id="GO:0002183">
    <property type="term" value="P:cytoplasmic translational initiation"/>
    <property type="evidence" value="ECO:0007669"/>
    <property type="project" value="TreeGrafter"/>
</dbReference>
<evidence type="ECO:0000313" key="12">
    <source>
        <dbReference type="Proteomes" id="UP000230605"/>
    </source>
</evidence>
<feature type="region of interest" description="Disordered" evidence="9">
    <location>
        <begin position="487"/>
        <end position="560"/>
    </location>
</feature>
<evidence type="ECO:0000256" key="6">
    <source>
        <dbReference type="ARBA" id="ARBA00044196"/>
    </source>
</evidence>
<dbReference type="OrthoDB" id="10250549at2759"/>
<name>A0A2G5HDN4_CERBT</name>
<dbReference type="SUPFAM" id="SSF53448">
    <property type="entry name" value="Nucleotide-diphospho-sugar transferases"/>
    <property type="match status" value="1"/>
</dbReference>
<sequence>MSKMPHATVPSPGLQALILCGPGASLTTFTSNPKESSKALIPIANRPMVWYPMDWCHRMGISDITLITPPESKAVLESALATNPALTSLPSPKADIVAPKDLSHESATGELLRLPEVQQAITSDFVILPCDLISELEGTRLIQQWMTLNPLSGTKRKGGLALFYPTQGLEWISHKKDETDFVATVPLDLPVVTPPQGSLRSEIEKVILTMPTDTLNDKIEDAKEIFELRSSLSAKYGLVKMKMKHRDAHVYIFPKWVKDYAAQNTFESISEDVLGWWAKAQWQYGLGEKLGLDEVLGERPTSPQDMEASQIEDDSVDAAALSSTKISVSEHKPRPTFASRVGKSAATAITRPQLDIPPLLAYVQPTPTPTNPQALIRRIDTSHALLNISLYLAKQQAHQLSHEHKVHPTAILEQQARVSQEDSLVAENVKLGMRSIVKESVIGANCDIGAYARLTRCVLMDGVTVGDGVQLVGCIIGRRARIEGTKRQELAPAESAEGEKKRGKRQDDDDEKTRLTDCEVAPGFIVEAGTEAKGEKMTAFEMAESDEEEFDDEDEEDTDA</sequence>
<comment type="caution">
    <text evidence="11">The sequence shown here is derived from an EMBL/GenBank/DDBJ whole genome shotgun (WGS) entry which is preliminary data.</text>
</comment>
<keyword evidence="4" id="KW-0396">Initiation factor</keyword>
<protein>
    <recommendedName>
        <fullName evidence="6">Translation initiation factor eIF2B subunit gamma</fullName>
    </recommendedName>
    <alternativeName>
        <fullName evidence="7">eIF2B GDP-GTP exchange factor subunit gamma</fullName>
    </alternativeName>
</protein>
<dbReference type="GO" id="GO:0003743">
    <property type="term" value="F:translation initiation factor activity"/>
    <property type="evidence" value="ECO:0007669"/>
    <property type="project" value="UniProtKB-KW"/>
</dbReference>
<keyword evidence="3" id="KW-0963">Cytoplasm</keyword>
<dbReference type="Pfam" id="PF25087">
    <property type="entry name" value="GMPPB_C"/>
    <property type="match status" value="1"/>
</dbReference>
<organism evidence="11 12">
    <name type="scientific">Cercospora beticola</name>
    <name type="common">Sugarbeet leaf spot fungus</name>
    <dbReference type="NCBI Taxonomy" id="122368"/>
    <lineage>
        <taxon>Eukaryota</taxon>
        <taxon>Fungi</taxon>
        <taxon>Dikarya</taxon>
        <taxon>Ascomycota</taxon>
        <taxon>Pezizomycotina</taxon>
        <taxon>Dothideomycetes</taxon>
        <taxon>Dothideomycetidae</taxon>
        <taxon>Mycosphaerellales</taxon>
        <taxon>Mycosphaerellaceae</taxon>
        <taxon>Cercospora</taxon>
    </lineage>
</organism>
<gene>
    <name evidence="11" type="ORF">CB0940_11337</name>
</gene>
<evidence type="ECO:0000256" key="8">
    <source>
        <dbReference type="ARBA" id="ARBA00046432"/>
    </source>
</evidence>
<feature type="domain" description="Mannose-1-phosphate guanyltransferase C-terminal" evidence="10">
    <location>
        <begin position="421"/>
        <end position="484"/>
    </location>
</feature>
<dbReference type="AlphaFoldDB" id="A0A2G5HDN4"/>
<evidence type="ECO:0000256" key="5">
    <source>
        <dbReference type="ARBA" id="ARBA00022917"/>
    </source>
</evidence>
<evidence type="ECO:0000256" key="2">
    <source>
        <dbReference type="ARBA" id="ARBA00007878"/>
    </source>
</evidence>